<comment type="caution">
    <text evidence="1">The sequence shown here is derived from an EMBL/GenBank/DDBJ whole genome shotgun (WGS) entry which is preliminary data.</text>
</comment>
<dbReference type="Proteomes" id="UP000606974">
    <property type="component" value="Unassembled WGS sequence"/>
</dbReference>
<gene>
    <name evidence="1" type="ORF">GJ744_010171</name>
</gene>
<organism evidence="1 2">
    <name type="scientific">Endocarpon pusillum</name>
    <dbReference type="NCBI Taxonomy" id="364733"/>
    <lineage>
        <taxon>Eukaryota</taxon>
        <taxon>Fungi</taxon>
        <taxon>Dikarya</taxon>
        <taxon>Ascomycota</taxon>
        <taxon>Pezizomycotina</taxon>
        <taxon>Eurotiomycetes</taxon>
        <taxon>Chaetothyriomycetidae</taxon>
        <taxon>Verrucariales</taxon>
        <taxon>Verrucariaceae</taxon>
        <taxon>Endocarpon</taxon>
    </lineage>
</organism>
<keyword evidence="2" id="KW-1185">Reference proteome</keyword>
<evidence type="ECO:0000313" key="2">
    <source>
        <dbReference type="Proteomes" id="UP000606974"/>
    </source>
</evidence>
<sequence>MGPSSIPKPSCTPLECGLHLLQSCFQSLPTGETHPGNGWDCLGLVPAVLWPSDVFYRPNASEFPDSKPVEMTLFGSHWDGSNTALSHQANLARLISEIDGVLHSQPKISALISVLSILQAISPNYTKDRESNTSIGAGPGTAILCVHNPLRLGLPPPLHSVEFLQQC</sequence>
<reference evidence="1" key="1">
    <citation type="submission" date="2020-02" db="EMBL/GenBank/DDBJ databases">
        <authorList>
            <person name="Palmer J.M."/>
        </authorList>
    </citation>
    <scope>NUCLEOTIDE SEQUENCE</scope>
    <source>
        <strain evidence="1">EPUS1.4</strain>
        <tissue evidence="1">Thallus</tissue>
    </source>
</reference>
<evidence type="ECO:0000313" key="1">
    <source>
        <dbReference type="EMBL" id="KAF7507742.1"/>
    </source>
</evidence>
<name>A0A8H7AIR0_9EURO</name>
<accession>A0A8H7AIR0</accession>
<dbReference type="AlphaFoldDB" id="A0A8H7AIR0"/>
<proteinExistence type="predicted"/>
<dbReference type="EMBL" id="JAACFV010000064">
    <property type="protein sequence ID" value="KAF7507742.1"/>
    <property type="molecule type" value="Genomic_DNA"/>
</dbReference>
<protein>
    <submittedName>
        <fullName evidence="1">Uncharacterized protein</fullName>
    </submittedName>
</protein>